<dbReference type="PANTHER" id="PTHR42988:SF2">
    <property type="entry name" value="CYCLIC NUCLEOTIDE PHOSPHODIESTERASE CBUA0032-RELATED"/>
    <property type="match status" value="1"/>
</dbReference>
<dbReference type="Proteomes" id="UP000680714">
    <property type="component" value="Unassembled WGS sequence"/>
</dbReference>
<keyword evidence="3" id="KW-0408">Iron</keyword>
<evidence type="ECO:0000256" key="2">
    <source>
        <dbReference type="ARBA" id="ARBA00022801"/>
    </source>
</evidence>
<evidence type="ECO:0000259" key="5">
    <source>
        <dbReference type="Pfam" id="PF00149"/>
    </source>
</evidence>
<gene>
    <name evidence="6" type="ORF">KEC16_02810</name>
</gene>
<reference evidence="6 7" key="1">
    <citation type="submission" date="2021-04" db="EMBL/GenBank/DDBJ databases">
        <title>Magnetospirillum sulfuroxidans sp. nov., a facultative chemolithoautotrophic sulfur-oxidizing alphaproteobacterium isolated from freshwater sediment and proposals for Paramagetospirillum gen. nov., and Magnetospirillaceae fam. nov.</title>
        <authorList>
            <person name="Koziaeva V."/>
            <person name="Geelhoed J.S."/>
            <person name="Sorokin D.Y."/>
            <person name="Grouzdev D.S."/>
        </authorList>
    </citation>
    <scope>NUCLEOTIDE SEQUENCE [LARGE SCALE GENOMIC DNA]</scope>
    <source>
        <strain evidence="6 7">J10</strain>
    </source>
</reference>
<keyword evidence="1" id="KW-0479">Metal-binding</keyword>
<name>A0ABS5I8A0_9PROT</name>
<dbReference type="RefSeq" id="WP_211546119.1">
    <property type="nucleotide sequence ID" value="NZ_JAGTUF010000001.1"/>
</dbReference>
<organism evidence="6 7">
    <name type="scientific">Magnetospirillum sulfuroxidans</name>
    <dbReference type="NCBI Taxonomy" id="611300"/>
    <lineage>
        <taxon>Bacteria</taxon>
        <taxon>Pseudomonadati</taxon>
        <taxon>Pseudomonadota</taxon>
        <taxon>Alphaproteobacteria</taxon>
        <taxon>Rhodospirillales</taxon>
        <taxon>Rhodospirillaceae</taxon>
        <taxon>Magnetospirillum</taxon>
    </lineage>
</organism>
<proteinExistence type="inferred from homology"/>
<evidence type="ECO:0000256" key="1">
    <source>
        <dbReference type="ARBA" id="ARBA00022723"/>
    </source>
</evidence>
<dbReference type="InterPro" id="IPR004843">
    <property type="entry name" value="Calcineurin-like_PHP"/>
</dbReference>
<protein>
    <submittedName>
        <fullName evidence="6">Metallophosphoesterase</fullName>
    </submittedName>
</protein>
<dbReference type="Pfam" id="PF00149">
    <property type="entry name" value="Metallophos"/>
    <property type="match status" value="1"/>
</dbReference>
<evidence type="ECO:0000313" key="7">
    <source>
        <dbReference type="Proteomes" id="UP000680714"/>
    </source>
</evidence>
<evidence type="ECO:0000256" key="4">
    <source>
        <dbReference type="ARBA" id="ARBA00025742"/>
    </source>
</evidence>
<dbReference type="Gene3D" id="3.60.21.10">
    <property type="match status" value="1"/>
</dbReference>
<dbReference type="EMBL" id="JAGTUF010000001">
    <property type="protein sequence ID" value="MBR9970642.1"/>
    <property type="molecule type" value="Genomic_DNA"/>
</dbReference>
<keyword evidence="2" id="KW-0378">Hydrolase</keyword>
<dbReference type="SUPFAM" id="SSF56300">
    <property type="entry name" value="Metallo-dependent phosphatases"/>
    <property type="match status" value="1"/>
</dbReference>
<dbReference type="InterPro" id="IPR050884">
    <property type="entry name" value="CNP_phosphodiesterase-III"/>
</dbReference>
<comment type="caution">
    <text evidence="6">The sequence shown here is derived from an EMBL/GenBank/DDBJ whole genome shotgun (WGS) entry which is preliminary data.</text>
</comment>
<sequence>MRLIAHLSDLHFGRTDPVVVEALTRDLVQQKPDLVIISGDLTQRAKSHQFAEARHFLDRLEIPVLVVPGNHDLAPFYRPLKRLLAPRAKFQKYLPNLAQATCWNDEEIIAIGLDSTRHLRWQSGKLRSHHLDRVEESLSNSADHHCKIAFLHHPPSTARSGHPFQTLTQRGVDLILTGHVHKAHVELIHSAQHGAGVLVQASTACSTRLREDANGYALIQVAWPEIRIDVRGWNGLTFHAVRSHGFIKDSRGWREQDCPLPHAAPRNSPIEEY</sequence>
<feature type="domain" description="Calcineurin-like phosphoesterase" evidence="5">
    <location>
        <begin position="4"/>
        <end position="182"/>
    </location>
</feature>
<comment type="similarity">
    <text evidence="4">Belongs to the cyclic nucleotide phosphodiesterase class-III family.</text>
</comment>
<dbReference type="PANTHER" id="PTHR42988">
    <property type="entry name" value="PHOSPHOHYDROLASE"/>
    <property type="match status" value="1"/>
</dbReference>
<dbReference type="InterPro" id="IPR029052">
    <property type="entry name" value="Metallo-depent_PP-like"/>
</dbReference>
<evidence type="ECO:0000256" key="3">
    <source>
        <dbReference type="ARBA" id="ARBA00023004"/>
    </source>
</evidence>
<evidence type="ECO:0000313" key="6">
    <source>
        <dbReference type="EMBL" id="MBR9970642.1"/>
    </source>
</evidence>
<keyword evidence="7" id="KW-1185">Reference proteome</keyword>
<accession>A0ABS5I8A0</accession>